<feature type="compositionally biased region" description="Polar residues" evidence="1">
    <location>
        <begin position="1"/>
        <end position="12"/>
    </location>
</feature>
<name>H8WYU8_CANO9</name>
<keyword evidence="4" id="KW-1185">Reference proteome</keyword>
<feature type="transmembrane region" description="Helical" evidence="2">
    <location>
        <begin position="281"/>
        <end position="300"/>
    </location>
</feature>
<dbReference type="Proteomes" id="UP000005018">
    <property type="component" value="Chromosome 1"/>
</dbReference>
<evidence type="ECO:0000313" key="3">
    <source>
        <dbReference type="EMBL" id="CCG21580.1"/>
    </source>
</evidence>
<proteinExistence type="predicted"/>
<feature type="transmembrane region" description="Helical" evidence="2">
    <location>
        <begin position="95"/>
        <end position="119"/>
    </location>
</feature>
<dbReference type="RefSeq" id="XP_003867018.1">
    <property type="nucleotide sequence ID" value="XM_003866970.1"/>
</dbReference>
<keyword evidence="2" id="KW-0472">Membrane</keyword>
<sequence>MIVQEITQSTNNPHKHEKDAQLEETVNKDEKPSSGVTGVDLCLEKTKLVTDNRRDIVLRMFWLVVFEIAFLITMGIAGMVATIFRSYFLNGSIRIVNCCIQFLLMLIQFPVLNVLGWWLKLNIMSSHSSFPVGQASQEYKAIMKHILRDPILSFGYIAIITCTLWLAFICPVDFFDSKYINIIALAFFLLNKINGKVTENIPFFSFNYSSSASSNVSRGEYDSSSDETEEQAADLENLEQLLEHTASGEKVIKGEQNGVEFGSVIEKYEAKVRQRMKKYKIFQFVFPTITMVIHATRTFWSASNKIGSYEKYAFILDEVLISTSFFLLKRLNMKRQHIMLIEYVKEYLPIMKNKRRYSKEVSNRRMDLVYVYYLTIYWVLFFSFFVNRAPFECVVNVCLVLFLIFRTNKVTTGSYLSFKSKPKAMKNRV</sequence>
<feature type="transmembrane region" description="Helical" evidence="2">
    <location>
        <begin position="153"/>
        <end position="175"/>
    </location>
</feature>
<dbReference type="EMBL" id="HE681719">
    <property type="protein sequence ID" value="CCG21580.1"/>
    <property type="molecule type" value="Genomic_DNA"/>
</dbReference>
<gene>
    <name evidence="3" type="ORF">CORT_0A11950</name>
</gene>
<evidence type="ECO:0000256" key="2">
    <source>
        <dbReference type="SAM" id="Phobius"/>
    </source>
</evidence>
<keyword evidence="2" id="KW-0812">Transmembrane</keyword>
<reference evidence="3 4" key="1">
    <citation type="journal article" date="2012" name="PLoS ONE">
        <title>Sequence and analysis of the genome of the pathogenic yeast Candida orthopsilosis.</title>
        <authorList>
            <person name="Riccombeni A."/>
            <person name="Vidanes G."/>
            <person name="Proux-Wera E."/>
            <person name="Wolfe K.H."/>
            <person name="Butler G."/>
        </authorList>
    </citation>
    <scope>NUCLEOTIDE SEQUENCE [LARGE SCALE GENOMIC DNA]</scope>
    <source>
        <strain evidence="3 4">Co 90-125</strain>
    </source>
</reference>
<dbReference type="KEGG" id="cot:CORT_0A11950"/>
<feature type="transmembrane region" description="Helical" evidence="2">
    <location>
        <begin position="394"/>
        <end position="418"/>
    </location>
</feature>
<dbReference type="GeneID" id="14537225"/>
<dbReference type="AlphaFoldDB" id="H8WYU8"/>
<protein>
    <submittedName>
        <fullName evidence="3">Uncharacterized protein</fullName>
    </submittedName>
</protein>
<feature type="compositionally biased region" description="Basic and acidic residues" evidence="1">
    <location>
        <begin position="14"/>
        <end position="32"/>
    </location>
</feature>
<feature type="region of interest" description="Disordered" evidence="1">
    <location>
        <begin position="1"/>
        <end position="36"/>
    </location>
</feature>
<evidence type="ECO:0000313" key="4">
    <source>
        <dbReference type="Proteomes" id="UP000005018"/>
    </source>
</evidence>
<organism evidence="3 4">
    <name type="scientific">Candida orthopsilosis (strain 90-125)</name>
    <name type="common">Yeast</name>
    <dbReference type="NCBI Taxonomy" id="1136231"/>
    <lineage>
        <taxon>Eukaryota</taxon>
        <taxon>Fungi</taxon>
        <taxon>Dikarya</taxon>
        <taxon>Ascomycota</taxon>
        <taxon>Saccharomycotina</taxon>
        <taxon>Pichiomycetes</taxon>
        <taxon>Debaryomycetaceae</taxon>
        <taxon>Candida/Lodderomyces clade</taxon>
        <taxon>Candida</taxon>
    </lineage>
</organism>
<dbReference type="OrthoDB" id="4026593at2759"/>
<accession>H8WYU8</accession>
<feature type="transmembrane region" description="Helical" evidence="2">
    <location>
        <begin position="312"/>
        <end position="328"/>
    </location>
</feature>
<feature type="transmembrane region" description="Helical" evidence="2">
    <location>
        <begin position="60"/>
        <end position="83"/>
    </location>
</feature>
<evidence type="ECO:0000256" key="1">
    <source>
        <dbReference type="SAM" id="MobiDB-lite"/>
    </source>
</evidence>
<keyword evidence="2" id="KW-1133">Transmembrane helix</keyword>
<feature type="transmembrane region" description="Helical" evidence="2">
    <location>
        <begin position="368"/>
        <end position="388"/>
    </location>
</feature>
<dbReference type="HOGENOM" id="CLU_639338_0_0_1"/>